<feature type="transmembrane region" description="Helical" evidence="1">
    <location>
        <begin position="95"/>
        <end position="116"/>
    </location>
</feature>
<protein>
    <submittedName>
        <fullName evidence="2">Uncharacterized protein</fullName>
    </submittedName>
</protein>
<dbReference type="Proteomes" id="UP000315889">
    <property type="component" value="Unassembled WGS sequence"/>
</dbReference>
<feature type="transmembrane region" description="Helical" evidence="1">
    <location>
        <begin position="33"/>
        <end position="53"/>
    </location>
</feature>
<sequence length="158" mass="16827">MSRVVMLRTTVVFLMATLIAMFFVAAQTSLSNLWWLSSVDMPITGSIIISMLLRDLIGMSVAGAFPIIAVVVAGLAIAFFVAHILLKIISIERKIIYALAGGAALFAIVVLMPLAFYNLDLIAGARTLLGKGILITGGMIAGYYFGAKSKKVVANEKS</sequence>
<evidence type="ECO:0000256" key="1">
    <source>
        <dbReference type="SAM" id="Phobius"/>
    </source>
</evidence>
<dbReference type="AlphaFoldDB" id="A0A520M9E8"/>
<keyword evidence="1" id="KW-0812">Transmembrane</keyword>
<accession>A0A520M9E8</accession>
<keyword evidence="1" id="KW-1133">Transmembrane helix</keyword>
<proteinExistence type="predicted"/>
<feature type="transmembrane region" description="Helical" evidence="1">
    <location>
        <begin position="128"/>
        <end position="147"/>
    </location>
</feature>
<evidence type="ECO:0000313" key="3">
    <source>
        <dbReference type="Proteomes" id="UP000315889"/>
    </source>
</evidence>
<gene>
    <name evidence="2" type="ORF">EVB03_10215</name>
</gene>
<comment type="caution">
    <text evidence="2">The sequence shown here is derived from an EMBL/GenBank/DDBJ whole genome shotgun (WGS) entry which is preliminary data.</text>
</comment>
<dbReference type="EMBL" id="SHBP01000034">
    <property type="protein sequence ID" value="RZO17862.1"/>
    <property type="molecule type" value="Genomic_DNA"/>
</dbReference>
<organism evidence="2 3">
    <name type="scientific">SAR92 clade bacterium</name>
    <dbReference type="NCBI Taxonomy" id="2315479"/>
    <lineage>
        <taxon>Bacteria</taxon>
        <taxon>Pseudomonadati</taxon>
        <taxon>Pseudomonadota</taxon>
        <taxon>Gammaproteobacteria</taxon>
        <taxon>Cellvibrionales</taxon>
        <taxon>Porticoccaceae</taxon>
        <taxon>SAR92 clade</taxon>
    </lineage>
</organism>
<keyword evidence="1" id="KW-0472">Membrane</keyword>
<feature type="transmembrane region" description="Helical" evidence="1">
    <location>
        <begin position="65"/>
        <end position="86"/>
    </location>
</feature>
<evidence type="ECO:0000313" key="2">
    <source>
        <dbReference type="EMBL" id="RZO17862.1"/>
    </source>
</evidence>
<name>A0A520M9E8_9GAMM</name>
<feature type="transmembrane region" description="Helical" evidence="1">
    <location>
        <begin position="6"/>
        <end position="26"/>
    </location>
</feature>
<reference evidence="2 3" key="1">
    <citation type="submission" date="2019-02" db="EMBL/GenBank/DDBJ databases">
        <title>Prokaryotic population dynamics and viral predation in marine succession experiment using metagenomics: the confinement effect.</title>
        <authorList>
            <person name="Haro-Moreno J.M."/>
            <person name="Rodriguez-Valera F."/>
            <person name="Lopez-Perez M."/>
        </authorList>
    </citation>
    <scope>NUCLEOTIDE SEQUENCE [LARGE SCALE GENOMIC DNA]</scope>
    <source>
        <strain evidence="2">MED-G170</strain>
    </source>
</reference>